<gene>
    <name evidence="1" type="ORF">ACMD2_01738</name>
</gene>
<reference evidence="1 2" key="1">
    <citation type="journal article" date="2016" name="DNA Res.">
        <title>The draft genome of MD-2 pineapple using hybrid error correction of long reads.</title>
        <authorList>
            <person name="Redwan R.M."/>
            <person name="Saidin A."/>
            <person name="Kumar S.V."/>
        </authorList>
    </citation>
    <scope>NUCLEOTIDE SEQUENCE [LARGE SCALE GENOMIC DNA]</scope>
    <source>
        <strain evidence="2">cv. MD2</strain>
        <tissue evidence="1">Leaf</tissue>
    </source>
</reference>
<comment type="caution">
    <text evidence="1">The sequence shown here is derived from an EMBL/GenBank/DDBJ whole genome shotgun (WGS) entry which is preliminary data.</text>
</comment>
<accession>A0A199VJK1</accession>
<organism evidence="1 2">
    <name type="scientific">Ananas comosus</name>
    <name type="common">Pineapple</name>
    <name type="synonym">Ananas ananas</name>
    <dbReference type="NCBI Taxonomy" id="4615"/>
    <lineage>
        <taxon>Eukaryota</taxon>
        <taxon>Viridiplantae</taxon>
        <taxon>Streptophyta</taxon>
        <taxon>Embryophyta</taxon>
        <taxon>Tracheophyta</taxon>
        <taxon>Spermatophyta</taxon>
        <taxon>Magnoliopsida</taxon>
        <taxon>Liliopsida</taxon>
        <taxon>Poales</taxon>
        <taxon>Bromeliaceae</taxon>
        <taxon>Bromelioideae</taxon>
        <taxon>Ananas</taxon>
    </lineage>
</organism>
<evidence type="ECO:0000313" key="1">
    <source>
        <dbReference type="EMBL" id="OAY77332.1"/>
    </source>
</evidence>
<dbReference type="AlphaFoldDB" id="A0A199VJK1"/>
<proteinExistence type="predicted"/>
<dbReference type="Proteomes" id="UP000092600">
    <property type="component" value="Unassembled WGS sequence"/>
</dbReference>
<dbReference type="EMBL" id="LSRQ01001555">
    <property type="protein sequence ID" value="OAY77332.1"/>
    <property type="molecule type" value="Genomic_DNA"/>
</dbReference>
<name>A0A199VJK1_ANACO</name>
<protein>
    <submittedName>
        <fullName evidence="1">Uncharacterized protein</fullName>
    </submittedName>
</protein>
<evidence type="ECO:0000313" key="2">
    <source>
        <dbReference type="Proteomes" id="UP000092600"/>
    </source>
</evidence>
<sequence length="71" mass="8369">MEHDRSKIEEVAQETMEKPLRLTIHGGSILTEVWMILKLQSSLKRPTRQMPRWNCTIEIILKLALSRLKNQ</sequence>